<sequence>MRLSAYPGHPDYKREWLPCHVFLNGELIEGCVHADYERCQVSVQVSTRDGDVVLDENHYIATKFLTGRVEFRRDWKHVNAVGFDAWMRDRIETAHQAFMKRTSA</sequence>
<proteinExistence type="predicted"/>
<dbReference type="AlphaFoldDB" id="A0A6I3XHS4"/>
<dbReference type="EMBL" id="WNWM01000002">
    <property type="protein sequence ID" value="MUI13943.1"/>
    <property type="molecule type" value="Genomic_DNA"/>
</dbReference>
<name>A0A6I3XHS4_9BURK</name>
<evidence type="ECO:0000313" key="1">
    <source>
        <dbReference type="EMBL" id="MUI13943.1"/>
    </source>
</evidence>
<reference evidence="1 2" key="1">
    <citation type="submission" date="2019-11" db="EMBL/GenBank/DDBJ databases">
        <title>Draft Genome Sequences of Six Type Strains of the Genus Massilia.</title>
        <authorList>
            <person name="Miess H."/>
            <person name="Frediansyah A."/>
            <person name="Goeker M."/>
            <person name="Gross H."/>
        </authorList>
    </citation>
    <scope>NUCLEOTIDE SEQUENCE [LARGE SCALE GENOMIC DNA]</scope>
    <source>
        <strain evidence="1 2">DSM 17513</strain>
    </source>
</reference>
<evidence type="ECO:0000313" key="2">
    <source>
        <dbReference type="Proteomes" id="UP000431684"/>
    </source>
</evidence>
<organism evidence="1 2">
    <name type="scientific">Pseudoduganella dura</name>
    <dbReference type="NCBI Taxonomy" id="321982"/>
    <lineage>
        <taxon>Bacteria</taxon>
        <taxon>Pseudomonadati</taxon>
        <taxon>Pseudomonadota</taxon>
        <taxon>Betaproteobacteria</taxon>
        <taxon>Burkholderiales</taxon>
        <taxon>Oxalobacteraceae</taxon>
        <taxon>Telluria group</taxon>
        <taxon>Pseudoduganella</taxon>
    </lineage>
</organism>
<accession>A0A6I3XHS4</accession>
<keyword evidence="2" id="KW-1185">Reference proteome</keyword>
<gene>
    <name evidence="1" type="ORF">GJV26_15990</name>
</gene>
<dbReference type="OrthoDB" id="8762239at2"/>
<dbReference type="RefSeq" id="WP_155709693.1">
    <property type="nucleotide sequence ID" value="NZ_BMWU01000020.1"/>
</dbReference>
<protein>
    <submittedName>
        <fullName evidence="1">Uncharacterized protein</fullName>
    </submittedName>
</protein>
<dbReference type="Proteomes" id="UP000431684">
    <property type="component" value="Unassembled WGS sequence"/>
</dbReference>
<comment type="caution">
    <text evidence="1">The sequence shown here is derived from an EMBL/GenBank/DDBJ whole genome shotgun (WGS) entry which is preliminary data.</text>
</comment>